<sequence>MNLHSSPNMQKVLIASVLPHSGRAHHSRKCSEYFHFSITWMARGSSTLKWKGPAREMGFWSFPFVRCFSTCFSLRVQIIRQIHCFSTWLPNGIAIVARPLTATLIIYCPRQAWDEPVFEMIAPPLPGITSFVGPV</sequence>
<proteinExistence type="predicted"/>
<accession>A0ABN7AM37</accession>
<name>A0ABN7AM37_9HEMI</name>
<dbReference type="EMBL" id="AP028911">
    <property type="protein sequence ID" value="BES91951.1"/>
    <property type="molecule type" value="Genomic_DNA"/>
</dbReference>
<organism evidence="1 2">
    <name type="scientific">Nesidiocoris tenuis</name>
    <dbReference type="NCBI Taxonomy" id="355587"/>
    <lineage>
        <taxon>Eukaryota</taxon>
        <taxon>Metazoa</taxon>
        <taxon>Ecdysozoa</taxon>
        <taxon>Arthropoda</taxon>
        <taxon>Hexapoda</taxon>
        <taxon>Insecta</taxon>
        <taxon>Pterygota</taxon>
        <taxon>Neoptera</taxon>
        <taxon>Paraneoptera</taxon>
        <taxon>Hemiptera</taxon>
        <taxon>Heteroptera</taxon>
        <taxon>Panheteroptera</taxon>
        <taxon>Cimicomorpha</taxon>
        <taxon>Miridae</taxon>
        <taxon>Dicyphina</taxon>
        <taxon>Nesidiocoris</taxon>
    </lineage>
</organism>
<evidence type="ECO:0000313" key="2">
    <source>
        <dbReference type="Proteomes" id="UP001307889"/>
    </source>
</evidence>
<reference evidence="1 2" key="1">
    <citation type="submission" date="2023-09" db="EMBL/GenBank/DDBJ databases">
        <title>Nesidiocoris tenuis whole genome shotgun sequence.</title>
        <authorList>
            <person name="Shibata T."/>
            <person name="Shimoda M."/>
            <person name="Kobayashi T."/>
            <person name="Uehara T."/>
        </authorList>
    </citation>
    <scope>NUCLEOTIDE SEQUENCE [LARGE SCALE GENOMIC DNA]</scope>
    <source>
        <strain evidence="1 2">Japan</strain>
    </source>
</reference>
<keyword evidence="2" id="KW-1185">Reference proteome</keyword>
<protein>
    <submittedName>
        <fullName evidence="1">Uncharacterized protein</fullName>
    </submittedName>
</protein>
<evidence type="ECO:0000313" key="1">
    <source>
        <dbReference type="EMBL" id="BES91951.1"/>
    </source>
</evidence>
<gene>
    <name evidence="1" type="ORF">NTJ_04759</name>
</gene>
<dbReference type="Proteomes" id="UP001307889">
    <property type="component" value="Chromosome 3"/>
</dbReference>